<dbReference type="SUPFAM" id="SSF101898">
    <property type="entry name" value="NHL repeat"/>
    <property type="match status" value="1"/>
</dbReference>
<dbReference type="RefSeq" id="WP_143140493.1">
    <property type="nucleotide sequence ID" value="NZ_FOMX01000008.1"/>
</dbReference>
<dbReference type="PROSITE" id="PS51257">
    <property type="entry name" value="PROKAR_LIPOPROTEIN"/>
    <property type="match status" value="1"/>
</dbReference>
<organism evidence="2 3">
    <name type="scientific">Nannocystis exedens</name>
    <dbReference type="NCBI Taxonomy" id="54"/>
    <lineage>
        <taxon>Bacteria</taxon>
        <taxon>Pseudomonadati</taxon>
        <taxon>Myxococcota</taxon>
        <taxon>Polyangia</taxon>
        <taxon>Nannocystales</taxon>
        <taxon>Nannocystaceae</taxon>
        <taxon>Nannocystis</taxon>
    </lineage>
</organism>
<evidence type="ECO:0000256" key="1">
    <source>
        <dbReference type="SAM" id="MobiDB-lite"/>
    </source>
</evidence>
<feature type="compositionally biased region" description="Low complexity" evidence="1">
    <location>
        <begin position="37"/>
        <end position="56"/>
    </location>
</feature>
<protein>
    <submittedName>
        <fullName evidence="2">Uncharacterized protein</fullName>
    </submittedName>
</protein>
<feature type="region of interest" description="Disordered" evidence="1">
    <location>
        <begin position="22"/>
        <end position="106"/>
    </location>
</feature>
<name>A0A1I1XFD2_9BACT</name>
<sequence length="362" mass="36766">MRDLKFSVCLIAALIGACGDSGRAMDSAGATDGPGVSTAAPGGSTGPTPTTSDGSTVGQGGDASTSTTGSVDEPTAASTTPEPATSSTGPVSAGESSGSSDTGEHGCVIGDVEDTLAFTYTKSIDLAPIDTIQASFYNQDAQEIVFFSYFGPGRRYSLDGTPLGDVMAPPEALPALDGASFDQIKRVGMLITQGCAVVDIDPVTMETLEVLQLDVVKFGLQTCAGVAIGVDGSMYVTSFFTDEVVVMTRDGQTELDRIDLAAVGLPRPDGISLIAGSDNFLVLSTTGIQSAILTPKGEVIVGPAPTGQGLPPMIGGGITNPDAVLTVCGNGHAWLCDEYGTLCHDYVPMDGDKDACACTIPQ</sequence>
<proteinExistence type="predicted"/>
<evidence type="ECO:0000313" key="2">
    <source>
        <dbReference type="EMBL" id="SFE06099.1"/>
    </source>
</evidence>
<gene>
    <name evidence="2" type="ORF">SAMN02745121_02820</name>
</gene>
<dbReference type="Proteomes" id="UP000199400">
    <property type="component" value="Unassembled WGS sequence"/>
</dbReference>
<reference evidence="3" key="1">
    <citation type="submission" date="2016-10" db="EMBL/GenBank/DDBJ databases">
        <authorList>
            <person name="Varghese N."/>
            <person name="Submissions S."/>
        </authorList>
    </citation>
    <scope>NUCLEOTIDE SEQUENCE [LARGE SCALE GENOMIC DNA]</scope>
    <source>
        <strain evidence="3">ATCC 25963</strain>
    </source>
</reference>
<dbReference type="EMBL" id="FOMX01000008">
    <property type="protein sequence ID" value="SFE06099.1"/>
    <property type="molecule type" value="Genomic_DNA"/>
</dbReference>
<feature type="compositionally biased region" description="Low complexity" evidence="1">
    <location>
        <begin position="73"/>
        <end position="88"/>
    </location>
</feature>
<evidence type="ECO:0000313" key="3">
    <source>
        <dbReference type="Proteomes" id="UP000199400"/>
    </source>
</evidence>
<dbReference type="AlphaFoldDB" id="A0A1I1XFD2"/>
<accession>A0A1I1XFD2</accession>
<dbReference type="OrthoDB" id="241638at2"/>
<keyword evidence="3" id="KW-1185">Reference proteome</keyword>